<dbReference type="GeneTree" id="ENSGT00520000055578"/>
<dbReference type="Pfam" id="PF13919">
    <property type="entry name" value="ASXH"/>
    <property type="match status" value="1"/>
</dbReference>
<feature type="compositionally biased region" description="Polar residues" evidence="10">
    <location>
        <begin position="809"/>
        <end position="820"/>
    </location>
</feature>
<evidence type="ECO:0000256" key="3">
    <source>
        <dbReference type="ARBA" id="ARBA00022491"/>
    </source>
</evidence>
<reference evidence="13" key="1">
    <citation type="submission" date="2025-08" db="UniProtKB">
        <authorList>
            <consortium name="Ensembl"/>
        </authorList>
    </citation>
    <scope>IDENTIFICATION</scope>
</reference>
<proteinExistence type="inferred from homology"/>
<feature type="compositionally biased region" description="Acidic residues" evidence="10">
    <location>
        <begin position="927"/>
        <end position="938"/>
    </location>
</feature>
<keyword evidence="9" id="KW-0539">Nucleus</keyword>
<dbReference type="GO" id="GO:0003677">
    <property type="term" value="F:DNA binding"/>
    <property type="evidence" value="ECO:0007669"/>
    <property type="project" value="InterPro"/>
</dbReference>
<evidence type="ECO:0000256" key="9">
    <source>
        <dbReference type="ARBA" id="ARBA00023242"/>
    </source>
</evidence>
<feature type="compositionally biased region" description="Low complexity" evidence="10">
    <location>
        <begin position="197"/>
        <end position="206"/>
    </location>
</feature>
<evidence type="ECO:0000256" key="5">
    <source>
        <dbReference type="ARBA" id="ARBA00022771"/>
    </source>
</evidence>
<feature type="domain" description="HTH HARE-type" evidence="11">
    <location>
        <begin position="12"/>
        <end position="86"/>
    </location>
</feature>
<keyword evidence="6" id="KW-0862">Zinc</keyword>
<feature type="compositionally biased region" description="Polar residues" evidence="10">
    <location>
        <begin position="917"/>
        <end position="926"/>
    </location>
</feature>
<feature type="region of interest" description="Disordered" evidence="10">
    <location>
        <begin position="569"/>
        <end position="973"/>
    </location>
</feature>
<keyword evidence="7" id="KW-0805">Transcription regulation</keyword>
<keyword evidence="5" id="KW-0863">Zinc-finger</keyword>
<evidence type="ECO:0000256" key="8">
    <source>
        <dbReference type="ARBA" id="ARBA00023163"/>
    </source>
</evidence>
<feature type="region of interest" description="Disordered" evidence="10">
    <location>
        <begin position="178"/>
        <end position="245"/>
    </location>
</feature>
<feature type="region of interest" description="Disordered" evidence="10">
    <location>
        <begin position="364"/>
        <end position="466"/>
    </location>
</feature>
<dbReference type="InterPro" id="IPR026905">
    <property type="entry name" value="ASX-like_PHD"/>
</dbReference>
<feature type="compositionally biased region" description="Gly residues" evidence="10">
    <location>
        <begin position="613"/>
        <end position="636"/>
    </location>
</feature>
<keyword evidence="14" id="KW-1185">Reference proteome</keyword>
<comment type="subcellular location">
    <subcellularLocation>
        <location evidence="1">Nucleus</location>
    </subcellularLocation>
</comment>
<dbReference type="Pfam" id="PF13922">
    <property type="entry name" value="PHD_3"/>
    <property type="match status" value="1"/>
</dbReference>
<feature type="compositionally biased region" description="Basic and acidic residues" evidence="10">
    <location>
        <begin position="364"/>
        <end position="376"/>
    </location>
</feature>
<keyword evidence="3" id="KW-0678">Repressor</keyword>
<protein>
    <submittedName>
        <fullName evidence="13">ASXL transcriptional regulator 1</fullName>
    </submittedName>
</protein>
<feature type="compositionally biased region" description="Polar residues" evidence="10">
    <location>
        <begin position="107"/>
        <end position="143"/>
    </location>
</feature>
<keyword evidence="8" id="KW-0804">Transcription</keyword>
<evidence type="ECO:0000256" key="1">
    <source>
        <dbReference type="ARBA" id="ARBA00004123"/>
    </source>
</evidence>
<evidence type="ECO:0000256" key="7">
    <source>
        <dbReference type="ARBA" id="ARBA00023015"/>
    </source>
</evidence>
<feature type="compositionally biased region" description="Basic residues" evidence="10">
    <location>
        <begin position="400"/>
        <end position="416"/>
    </location>
</feature>
<feature type="compositionally biased region" description="Basic and acidic residues" evidence="10">
    <location>
        <begin position="512"/>
        <end position="523"/>
    </location>
</feature>
<comment type="similarity">
    <text evidence="2">Belongs to the Asx family.</text>
</comment>
<gene>
    <name evidence="13" type="primary">ASXL1</name>
</gene>
<evidence type="ECO:0000256" key="4">
    <source>
        <dbReference type="ARBA" id="ARBA00022723"/>
    </source>
</evidence>
<feature type="compositionally biased region" description="Basic and acidic residues" evidence="10">
    <location>
        <begin position="531"/>
        <end position="544"/>
    </location>
</feature>
<name>A0A8C5RXI6_LATLA</name>
<evidence type="ECO:0000259" key="11">
    <source>
        <dbReference type="PROSITE" id="PS51913"/>
    </source>
</evidence>
<dbReference type="PANTHER" id="PTHR13578">
    <property type="entry name" value="ADDITIONAL SEX COMBS LIKE PROTEIN ASXL"/>
    <property type="match status" value="1"/>
</dbReference>
<dbReference type="GO" id="GO:0008270">
    <property type="term" value="F:zinc ion binding"/>
    <property type="evidence" value="ECO:0007669"/>
    <property type="project" value="UniProtKB-KW"/>
</dbReference>
<reference evidence="13" key="2">
    <citation type="submission" date="2025-09" db="UniProtKB">
        <authorList>
            <consortium name="Ensembl"/>
        </authorList>
    </citation>
    <scope>IDENTIFICATION</scope>
</reference>
<accession>A0A8C5RXI6</accession>
<evidence type="ECO:0000256" key="10">
    <source>
        <dbReference type="SAM" id="MobiDB-lite"/>
    </source>
</evidence>
<dbReference type="Pfam" id="PF05066">
    <property type="entry name" value="HARE-HTH"/>
    <property type="match status" value="1"/>
</dbReference>
<keyword evidence="4" id="KW-0479">Metal-binding</keyword>
<dbReference type="Proteomes" id="UP000694406">
    <property type="component" value="Unplaced"/>
</dbReference>
<evidence type="ECO:0000256" key="6">
    <source>
        <dbReference type="ARBA" id="ARBA00022833"/>
    </source>
</evidence>
<dbReference type="GO" id="GO:0035517">
    <property type="term" value="C:PR-DUB complex"/>
    <property type="evidence" value="ECO:0007669"/>
    <property type="project" value="Ensembl"/>
</dbReference>
<feature type="compositionally biased region" description="Basic residues" evidence="10">
    <location>
        <begin position="648"/>
        <end position="666"/>
    </location>
</feature>
<evidence type="ECO:0000313" key="14">
    <source>
        <dbReference type="Proteomes" id="UP000694406"/>
    </source>
</evidence>
<sequence>MKEMKQRRKKERTWAEAARLVLENYSDGPMTPKQILQVIETEGLKEMSGTSPLACLNAMLHSNSRSCDGLFYKLPGRISLFTLKKAAAQWSRTLAGPEGEELDDAESSGSNEAASTVSGDNDVSLDETSSNASCSTESQSKSSLALRESTRTASQVSKQKKKTGVMLPRVVLTPLKVNGAHMEPSSGFAGKPVGDESSSSSSSRSSVLPSALCNRTDMARESPHLLRGVRKPSGGQMKRNRGDDIDFETPGSILVNTNLRALINSRTFNALPLHFQQQLLLLLPEVDRQPGTDGLLRLSGSALNNEFFAHAAQSWRERLADGEFTHEMQVRIRQEMEKEKKTEIWKERFFEDYYGQKLGLTTEEKNLAPSEAEKRTTAASPEGPARASCTPTPHQPDGHFKRRSLRCRNRRNRHKLHEAEPSSLAKEASSSSAEATPVGEREANPATECQASRASPSAEMSPEVTKALSKVDEAVAVAAAAATPDRIPSLPLGPQEQPKRKCFEQPASPSFPEKKPRLEDRQSFRNTIESVHPEKPQPTKEEPKVPPIRIQLSRIKPPWVVKGQPTYQICPRIIPNPEPIRPDRRGSPTSADSEACPLQDRVQRAASAPASTIGGGGGPGGGGGRSPDEGGGGGCGSSSSNINNSRVRQSRGHRTKHWRRKRTRGKRWSDLQRAQLLPPSHLAGKSAGWQESEASLPFQAREPAGKAELEQGGQAASLPSQEAAAQLEESSEGGVPDRRTVEGPVSCPGHLLDNPRPPPSPENAPLEGRNQKERRESPVGSQQSNGWLGDSKRSLFGATSGKEGRDLASESNTGVGSQVLASPAWEGLPEDPSLIGMDLPPYQTQRATPGPERGSEAPHQAPEEASQSTTGLLPPCCDTSIHETPAAASSGMEVETDQEQAAAGPSTSPGSDKEAQSPLSETTETASDLDAELTDENLEINGDCRQAEEREDGLDQRRPEGHREVISESREGLPSDVRVVDSHCRTRLLAPILAAGKSVLPVDVAIQERPCSGVPQPVSTEAGEPHEERVITQGLLPKSILPASSEVAAASSRDKCPAEICPFPKAVKDGDRLVQDVSYREGTDPARKATRAHQPLWDSAERACLPLEKSPNLGSLDQAVNQSLKTDLSNLGKNPISPCSHPDKLDPSRAISTAGIGKLDEKLKMAPGPKLPLRTTFLGPEQLNNSPAEKLPAALGRKVFGSGVSGGASAKAQKPQGLEPFPMWAMLSHSKVVSPPPKAVALGACLPPAREDWPSKRNGGSAENKKVLASIQRKREQQKKDSPQLMEPWQSLPLVRDLAFFKLPKEPGKGATQPLEPSSLPSQLNIKQAIYGKLSKLQLNSSHLNYASSAGSPFFPSNLEGSTGPFGPKANLTASSRGRLSFSAQVFAETGKGMEELSLKCSCSLKAMIMCQGCGAFCHDDCIGPSKLCVLCLVVR</sequence>
<dbReference type="PROSITE" id="PS51913">
    <property type="entry name" value="HTH_HARE"/>
    <property type="match status" value="1"/>
</dbReference>
<dbReference type="InterPro" id="IPR024811">
    <property type="entry name" value="ASX/ASX-like"/>
</dbReference>
<feature type="domain" description="DEUBAD" evidence="12">
    <location>
        <begin position="250"/>
        <end position="359"/>
    </location>
</feature>
<organism evidence="13 14">
    <name type="scientific">Laticauda laticaudata</name>
    <name type="common">Blue-ringed sea krait</name>
    <name type="synonym">Blue-lipped sea krait</name>
    <dbReference type="NCBI Taxonomy" id="8630"/>
    <lineage>
        <taxon>Eukaryota</taxon>
        <taxon>Metazoa</taxon>
        <taxon>Chordata</taxon>
        <taxon>Craniata</taxon>
        <taxon>Vertebrata</taxon>
        <taxon>Euteleostomi</taxon>
        <taxon>Lepidosauria</taxon>
        <taxon>Squamata</taxon>
        <taxon>Bifurcata</taxon>
        <taxon>Unidentata</taxon>
        <taxon>Episquamata</taxon>
        <taxon>Toxicofera</taxon>
        <taxon>Serpentes</taxon>
        <taxon>Colubroidea</taxon>
        <taxon>Elapidae</taxon>
        <taxon>Laticaudinae</taxon>
        <taxon>Laticauda</taxon>
    </lineage>
</organism>
<dbReference type="GO" id="GO:0003682">
    <property type="term" value="F:chromatin binding"/>
    <property type="evidence" value="ECO:0007669"/>
    <property type="project" value="TreeGrafter"/>
</dbReference>
<feature type="compositionally biased region" description="Basic and acidic residues" evidence="10">
    <location>
        <begin position="945"/>
        <end position="973"/>
    </location>
</feature>
<dbReference type="GO" id="GO:0045944">
    <property type="term" value="P:positive regulation of transcription by RNA polymerase II"/>
    <property type="evidence" value="ECO:0007669"/>
    <property type="project" value="TreeGrafter"/>
</dbReference>
<dbReference type="InterPro" id="IPR028020">
    <property type="entry name" value="ASX_DEUBAD_dom"/>
</dbReference>
<feature type="region of interest" description="Disordered" evidence="10">
    <location>
        <begin position="485"/>
        <end position="546"/>
    </location>
</feature>
<dbReference type="Ensembl" id="ENSLLTT00000009370.1">
    <property type="protein sequence ID" value="ENSLLTP00000009031.1"/>
    <property type="gene ID" value="ENSLLTG00000006911.1"/>
</dbReference>
<feature type="region of interest" description="Disordered" evidence="10">
    <location>
        <begin position="97"/>
        <end position="162"/>
    </location>
</feature>
<dbReference type="InterPro" id="IPR007759">
    <property type="entry name" value="Asxl_HARE-HTH"/>
</dbReference>
<dbReference type="PROSITE" id="PS51916">
    <property type="entry name" value="DEUBAD"/>
    <property type="match status" value="1"/>
</dbReference>
<evidence type="ECO:0000313" key="13">
    <source>
        <dbReference type="Ensembl" id="ENSLLTP00000009031.1"/>
    </source>
</evidence>
<evidence type="ECO:0000259" key="12">
    <source>
        <dbReference type="PROSITE" id="PS51916"/>
    </source>
</evidence>
<evidence type="ECO:0000256" key="2">
    <source>
        <dbReference type="ARBA" id="ARBA00006391"/>
    </source>
</evidence>
<feature type="compositionally biased region" description="Low complexity" evidence="10">
    <location>
        <begin position="421"/>
        <end position="435"/>
    </location>
</feature>
<dbReference type="PANTHER" id="PTHR13578:SF19">
    <property type="entry name" value="POLYCOMB GROUP PROTEIN ASXL1"/>
    <property type="match status" value="1"/>
</dbReference>
<dbReference type="InterPro" id="IPR044867">
    <property type="entry name" value="DEUBAD_dom"/>
</dbReference>
<dbReference type="GO" id="GO:0042975">
    <property type="term" value="F:peroxisome proliferator activated receptor binding"/>
    <property type="evidence" value="ECO:0007669"/>
    <property type="project" value="TreeGrafter"/>
</dbReference>
<dbReference type="GO" id="GO:0009887">
    <property type="term" value="P:animal organ morphogenesis"/>
    <property type="evidence" value="ECO:0007669"/>
    <property type="project" value="TreeGrafter"/>
</dbReference>